<dbReference type="PANTHER" id="PTHR10925:SF5">
    <property type="entry name" value="RNA CYTIDINE ACETYLTRANSFERASE"/>
    <property type="match status" value="1"/>
</dbReference>
<dbReference type="GO" id="GO:1990883">
    <property type="term" value="F:18S rRNA cytidine N-acetyltransferase activity"/>
    <property type="evidence" value="ECO:0007669"/>
    <property type="project" value="TreeGrafter"/>
</dbReference>
<reference evidence="1" key="1">
    <citation type="submission" date="2020-11" db="EMBL/GenBank/DDBJ databases">
        <authorList>
            <person name="Tran Van P."/>
        </authorList>
    </citation>
    <scope>NUCLEOTIDE SEQUENCE</scope>
</reference>
<dbReference type="OrthoDB" id="10067491at2759"/>
<dbReference type="EMBL" id="OC964134">
    <property type="protein sequence ID" value="CAD7665790.1"/>
    <property type="molecule type" value="Genomic_DNA"/>
</dbReference>
<gene>
    <name evidence="1" type="ORF">ONB1V03_LOCUS22347</name>
    <name evidence="2" type="ORF">ONB1V03_LOCUS22348</name>
</gene>
<dbReference type="PANTHER" id="PTHR10925">
    <property type="entry name" value="N-ACETYLTRANSFERASE 10"/>
    <property type="match status" value="1"/>
</dbReference>
<protein>
    <submittedName>
        <fullName evidence="1">Uncharacterized protein</fullName>
    </submittedName>
</protein>
<dbReference type="EMBL" id="CAJPVJ010049320">
    <property type="protein sequence ID" value="CAG2182927.1"/>
    <property type="molecule type" value="Genomic_DNA"/>
</dbReference>
<name>A0A7R9R126_9ACAR</name>
<dbReference type="InterPro" id="IPR032672">
    <property type="entry name" value="TmcA/NAT10/Kre33"/>
</dbReference>
<evidence type="ECO:0000313" key="1">
    <source>
        <dbReference type="EMBL" id="CAD7665790.1"/>
    </source>
</evidence>
<dbReference type="EMBL" id="OC964145">
    <property type="protein sequence ID" value="CAD7665791.1"/>
    <property type="molecule type" value="Genomic_DNA"/>
</dbReference>
<proteinExistence type="predicted"/>
<evidence type="ECO:0000313" key="2">
    <source>
        <dbReference type="EMBL" id="CAD7665791.1"/>
    </source>
</evidence>
<evidence type="ECO:0000313" key="3">
    <source>
        <dbReference type="Proteomes" id="UP000728032"/>
    </source>
</evidence>
<dbReference type="Proteomes" id="UP000728032">
    <property type="component" value="Unassembled WGS sequence"/>
</dbReference>
<dbReference type="GO" id="GO:1904812">
    <property type="term" value="P:rRNA acetylation involved in maturation of SSU-rRNA"/>
    <property type="evidence" value="ECO:0007669"/>
    <property type="project" value="TreeGrafter"/>
</dbReference>
<accession>A0A7R9R126</accession>
<dbReference type="EMBL" id="CAJPVJ010049309">
    <property type="protein sequence ID" value="CAG2182926.1"/>
    <property type="molecule type" value="Genomic_DNA"/>
</dbReference>
<sequence length="107" mass="12647">MVLKKLDNRLKVLIENGIQLGHRSMFVIVGRKAKDQVVILHEMLSKCLVRARPSVLWCYKKELGFSTHRKKRMRQLNKRMKSGADLDNEEDLFLTFVAQTSIRYCYY</sequence>
<dbReference type="GO" id="GO:0030686">
    <property type="term" value="C:90S preribosome"/>
    <property type="evidence" value="ECO:0007669"/>
    <property type="project" value="TreeGrafter"/>
</dbReference>
<organism evidence="1">
    <name type="scientific">Oppiella nova</name>
    <dbReference type="NCBI Taxonomy" id="334625"/>
    <lineage>
        <taxon>Eukaryota</taxon>
        <taxon>Metazoa</taxon>
        <taxon>Ecdysozoa</taxon>
        <taxon>Arthropoda</taxon>
        <taxon>Chelicerata</taxon>
        <taxon>Arachnida</taxon>
        <taxon>Acari</taxon>
        <taxon>Acariformes</taxon>
        <taxon>Sarcoptiformes</taxon>
        <taxon>Oribatida</taxon>
        <taxon>Brachypylina</taxon>
        <taxon>Oppioidea</taxon>
        <taxon>Oppiidae</taxon>
        <taxon>Oppiella</taxon>
    </lineage>
</organism>
<dbReference type="AlphaFoldDB" id="A0A7R9R126"/>
<feature type="non-terminal residue" evidence="1">
    <location>
        <position position="107"/>
    </location>
</feature>
<dbReference type="GO" id="GO:0000049">
    <property type="term" value="F:tRNA binding"/>
    <property type="evidence" value="ECO:0007669"/>
    <property type="project" value="TreeGrafter"/>
</dbReference>
<dbReference type="GO" id="GO:0005730">
    <property type="term" value="C:nucleolus"/>
    <property type="evidence" value="ECO:0007669"/>
    <property type="project" value="TreeGrafter"/>
</dbReference>
<keyword evidence="3" id="KW-1185">Reference proteome</keyword>